<proteinExistence type="predicted"/>
<dbReference type="InterPro" id="IPR024535">
    <property type="entry name" value="RHGA/B-epi-like_pectate_lyase"/>
</dbReference>
<keyword evidence="8" id="KW-1185">Reference proteome</keyword>
<dbReference type="SUPFAM" id="SSF51126">
    <property type="entry name" value="Pectin lyase-like"/>
    <property type="match status" value="2"/>
</dbReference>
<feature type="transmembrane region" description="Helical" evidence="5">
    <location>
        <begin position="984"/>
        <end position="1004"/>
    </location>
</feature>
<keyword evidence="3" id="KW-0732">Signal</keyword>
<dbReference type="FunFam" id="2.160.20.10:FF:000043">
    <property type="entry name" value="Exo-beta-1,3-glucanase, putative"/>
    <property type="match status" value="1"/>
</dbReference>
<dbReference type="CDD" id="cd23668">
    <property type="entry name" value="GH55_beta13glucanase-like"/>
    <property type="match status" value="1"/>
</dbReference>
<dbReference type="Pfam" id="PF11915">
    <property type="entry name" value="DUF3433"/>
    <property type="match status" value="2"/>
</dbReference>
<gene>
    <name evidence="7" type="ORF">AAWM_00894</name>
</gene>
<feature type="region of interest" description="Disordered" evidence="4">
    <location>
        <begin position="878"/>
        <end position="903"/>
    </location>
</feature>
<evidence type="ECO:0000256" key="1">
    <source>
        <dbReference type="ARBA" id="ARBA00004613"/>
    </source>
</evidence>
<accession>A0A401KFL9</accession>
<dbReference type="Gene3D" id="2.160.20.10">
    <property type="entry name" value="Single-stranded right-handed beta-helix, Pectin lyase-like"/>
    <property type="match status" value="2"/>
</dbReference>
<dbReference type="PANTHER" id="PTHR37544:SF1">
    <property type="entry name" value="PHOSPHORIBOSYLAMINOIMIDAZOLE-SUCCINOCARBOXAMIDE SYNTHASE"/>
    <property type="match status" value="1"/>
</dbReference>
<feature type="compositionally biased region" description="Low complexity" evidence="4">
    <location>
        <begin position="717"/>
        <end position="735"/>
    </location>
</feature>
<feature type="compositionally biased region" description="Polar residues" evidence="4">
    <location>
        <begin position="893"/>
        <end position="903"/>
    </location>
</feature>
<dbReference type="EMBL" id="BDHI01000001">
    <property type="protein sequence ID" value="GCB18009.1"/>
    <property type="molecule type" value="Genomic_DNA"/>
</dbReference>
<feature type="compositionally biased region" description="Polar residues" evidence="4">
    <location>
        <begin position="775"/>
        <end position="793"/>
    </location>
</feature>
<keyword evidence="5" id="KW-1133">Transmembrane helix</keyword>
<dbReference type="GO" id="GO:0005576">
    <property type="term" value="C:extracellular region"/>
    <property type="evidence" value="ECO:0007669"/>
    <property type="project" value="UniProtKB-SubCell"/>
</dbReference>
<reference evidence="7 8" key="1">
    <citation type="submission" date="2016-09" db="EMBL/GenBank/DDBJ databases">
        <title>Aspergillus awamori IFM 58123T.</title>
        <authorList>
            <person name="Kusuya Y."/>
            <person name="Shimizu M."/>
            <person name="Takahashi H."/>
            <person name="Yaguchi T."/>
        </authorList>
    </citation>
    <scope>NUCLEOTIDE SEQUENCE [LARGE SCALE GENOMIC DNA]</scope>
    <source>
        <strain evidence="7 8">IFM 58123</strain>
    </source>
</reference>
<evidence type="ECO:0000256" key="5">
    <source>
        <dbReference type="SAM" id="Phobius"/>
    </source>
</evidence>
<dbReference type="FunFam" id="2.160.20.10:FF:000049">
    <property type="entry name" value="Putative exo-beta-1,3-glucanase"/>
    <property type="match status" value="1"/>
</dbReference>
<dbReference type="STRING" id="105351.A0A401KFL9"/>
<dbReference type="InterPro" id="IPR011050">
    <property type="entry name" value="Pectin_lyase_fold/virulence"/>
</dbReference>
<dbReference type="PANTHER" id="PTHR37544">
    <property type="entry name" value="SPRAY-RELATED"/>
    <property type="match status" value="1"/>
</dbReference>
<dbReference type="InterPro" id="IPR021840">
    <property type="entry name" value="DUF3433"/>
</dbReference>
<dbReference type="InterPro" id="IPR012334">
    <property type="entry name" value="Pectin_lyas_fold"/>
</dbReference>
<feature type="domain" description="Rhamnogalacturonase A/B/Epimerase-like pectate lyase" evidence="6">
    <location>
        <begin position="12"/>
        <end position="234"/>
    </location>
</feature>
<feature type="transmembrane region" description="Helical" evidence="5">
    <location>
        <begin position="1388"/>
        <end position="1415"/>
    </location>
</feature>
<evidence type="ECO:0000256" key="3">
    <source>
        <dbReference type="ARBA" id="ARBA00022729"/>
    </source>
</evidence>
<keyword evidence="5" id="KW-0812">Transmembrane</keyword>
<evidence type="ECO:0000256" key="4">
    <source>
        <dbReference type="SAM" id="MobiDB-lite"/>
    </source>
</evidence>
<feature type="transmembrane region" description="Helical" evidence="5">
    <location>
        <begin position="935"/>
        <end position="957"/>
    </location>
</feature>
<feature type="transmembrane region" description="Helical" evidence="5">
    <location>
        <begin position="1357"/>
        <end position="1382"/>
    </location>
</feature>
<keyword evidence="2" id="KW-0964">Secreted</keyword>
<feature type="transmembrane region" description="Helical" evidence="5">
    <location>
        <begin position="1087"/>
        <end position="1110"/>
    </location>
</feature>
<comment type="caution">
    <text evidence="7">The sequence shown here is derived from an EMBL/GenBank/DDBJ whole genome shotgun (WGS) entry which is preliminary data.</text>
</comment>
<evidence type="ECO:0000256" key="2">
    <source>
        <dbReference type="ARBA" id="ARBA00022525"/>
    </source>
</evidence>
<dbReference type="Proteomes" id="UP000286921">
    <property type="component" value="Unassembled WGS sequence"/>
</dbReference>
<feature type="region of interest" description="Disordered" evidence="4">
    <location>
        <begin position="717"/>
        <end position="736"/>
    </location>
</feature>
<feature type="region of interest" description="Disordered" evidence="4">
    <location>
        <begin position="741"/>
        <end position="832"/>
    </location>
</feature>
<feature type="transmembrane region" description="Helical" evidence="5">
    <location>
        <begin position="1043"/>
        <end position="1066"/>
    </location>
</feature>
<sequence>MDSKYKANYTVFRNVVKDFGADNTGKKDAAAAISAAIKAGPSNGPDRSSSSMGTTGQPAVIYLPAGTYLMKSSLQLYVGTVIIGDPTNPPVLKASSDFKDDHIIYGKDPNFGGTINFYIGIKNIIIDSTGIGTDKSITLLDWTVSQATQLTNVGFNMPTNTAKHVGLTTQYDYNSNLILNDLWFKGGATGMKLSGQQWVFKNISFSGTTTGVEAGGTDIVFLGCRFEQGTLGIDAQGTSGSLTVVDTTGVGMGTLISSSSSSTAGNSIVLDNVQNSGATVKIGGQTTLSGNVANTWVHGHLYTSKNAKFQSQQGQTVTTSRSSSLLSGKNYFTMAPPTYQEYGTGQVLNIKNVPGIPVYGDGETDDTHNINLILSRYKSSCSLMYFPAGTYIVTDTIFVPAGTRIIGDAFASTISAVGSNFEDESAPRAMFRVGYPGDVGVAQVSDMVFTVADVLPGCKLVEINIAARSPGDVGFWNTHFRIGGAAGSQVESKCTSDPNNCKAAWGLLHLTTTSSAYIENMWGWTADHDLDGDNPQTISTGRGLLVEGTAATWLIGTGSEHNTLYQYNFQYARNVFTAMQQSETPYWQGAGSRALNPAPWTYLDSSDPDYSNCAASDSKCRMALFERIYGSSDLFLYGGCNWVFFNNNGDCSGDCQTNAIEIANSTSIYLYGTNTKSTTNMVLEGTKVIATQSDNAGANRPQLMHTQSQQSIAASDDYYSFSSPSSSARSRASGSRLTVARYATPNSHPPSRTPSPSISRTHLASQPAGARSEHSLNVPSENRNFVTPPSQTIRAVEEEDPEPSPMSDTTSRRELSDSYAGRPPTPGVDDSPYIHFAISQLTRDEEVAGPRRRSSLASNDSPLEPLLWDEGLGCFIRSPGQPATPPARQPQQSSDSIGRAPQSSVDPESFVAVEPPHDSLLYPPLDYVPIVLRSWALAAIIICCLLMIAGLSFCNVWSRRHDGLWDYTGLGGSHYFVMQFLPQILGMVITIWTFVIQAAVYRIMPFAIMASERPLGHVLQSLPILSRNFLVPDFSYFRHGEGIVGFSLFTMWLSNLITLPLLSCLFQAKWYLVDGQGTWRWASVSAVGWTLVAIYALLTIGLLLLMFRFVRTWSGLMWDPVSLADLISIIQRSNILHDFEQSETLPNVGESLDPRFLRLGYWKLSNRADIFYGIGEVDAPVRTPSLHRKEKNLQMQSHGLSRVSFDIEQHGLAEKEEYYQHLYSPAIRYRWIPWFLRDGFVVLWTIIICALFIAFVLVSFIHGAIKDGFPPRLPTLPSTGAFSSSNFCYSFVPAFIGNVLFLAWQPIDVYFRALQPFAALASPTGARAEQSLLLSYPSCFPFQVTLVAVLNKHYKVAWISFMSTVSAAIPILAGGMFIALYHPSDGTILISALMPAFYAIVAFCALYMVSFLCIWPRRCRRLPHDISTLADQMSFLYQSPLLADKILREPRSKADLVTRLVVAPPGDREHSMYGFGIYVGRDGKEHLGIDRFDRPGRADMLITTGYLR</sequence>
<keyword evidence="5" id="KW-0472">Membrane</keyword>
<organism evidence="7 8">
    <name type="scientific">Aspergillus awamori</name>
    <name type="common">Black koji mold</name>
    <dbReference type="NCBI Taxonomy" id="105351"/>
    <lineage>
        <taxon>Eukaryota</taxon>
        <taxon>Fungi</taxon>
        <taxon>Dikarya</taxon>
        <taxon>Ascomycota</taxon>
        <taxon>Pezizomycotina</taxon>
        <taxon>Eurotiomycetes</taxon>
        <taxon>Eurotiomycetidae</taxon>
        <taxon>Eurotiales</taxon>
        <taxon>Aspergillaceae</taxon>
        <taxon>Aspergillus</taxon>
    </lineage>
</organism>
<feature type="transmembrane region" description="Helical" evidence="5">
    <location>
        <begin position="1286"/>
        <end position="1307"/>
    </location>
</feature>
<protein>
    <submittedName>
        <fullName evidence="7">Glucan endo-1,3-beta-glucosidase BGN13.1</fullName>
    </submittedName>
</protein>
<comment type="subcellular location">
    <subcellularLocation>
        <location evidence="1">Secreted</location>
    </subcellularLocation>
</comment>
<evidence type="ECO:0000259" key="6">
    <source>
        <dbReference type="Pfam" id="PF12708"/>
    </source>
</evidence>
<feature type="transmembrane region" description="Helical" evidence="5">
    <location>
        <begin position="1241"/>
        <end position="1265"/>
    </location>
</feature>
<feature type="domain" description="Rhamnogalacturonase A/B/Epimerase-like pectate lyase" evidence="6">
    <location>
        <begin position="358"/>
        <end position="423"/>
    </location>
</feature>
<name>A0A401KFL9_ASPAW</name>
<dbReference type="Pfam" id="PF12708">
    <property type="entry name" value="Pect-lyase_RHGA_epim"/>
    <property type="match status" value="2"/>
</dbReference>
<evidence type="ECO:0000313" key="8">
    <source>
        <dbReference type="Proteomes" id="UP000286921"/>
    </source>
</evidence>
<evidence type="ECO:0000313" key="7">
    <source>
        <dbReference type="EMBL" id="GCB18009.1"/>
    </source>
</evidence>